<feature type="transmembrane region" description="Helical" evidence="9">
    <location>
        <begin position="162"/>
        <end position="179"/>
    </location>
</feature>
<keyword evidence="4 9" id="KW-0812">Transmembrane</keyword>
<organism evidence="10 11">
    <name type="scientific">Phytophthora fragariaefolia</name>
    <dbReference type="NCBI Taxonomy" id="1490495"/>
    <lineage>
        <taxon>Eukaryota</taxon>
        <taxon>Sar</taxon>
        <taxon>Stramenopiles</taxon>
        <taxon>Oomycota</taxon>
        <taxon>Peronosporomycetes</taxon>
        <taxon>Peronosporales</taxon>
        <taxon>Peronosporaceae</taxon>
        <taxon>Phytophthora</taxon>
    </lineage>
</organism>
<feature type="transmembrane region" description="Helical" evidence="9">
    <location>
        <begin position="585"/>
        <end position="603"/>
    </location>
</feature>
<sequence length="837" mass="92146">MAAETDSRALGCEGVSARTGLNTQKHAELLDTTKQGRATSRHEAFHQSGWSHGLRCSRHSGSLPTIQFAVSIQSAAGSNSVDTASRPTPRVSMESNYTTTQPVIDIADKSGTYAPYADTPCSPRQVDRCERSLHHTNRSQYSHDEDHHKQWFVTKNPHLRECYSEFLGTFVMIAFGMGVNNQVVLSEDKEGTWLSINMAWGIAVLMGVYCSEGVSGAHMNPSVTLAHAVYGRLAWRKVPGYVVSQFLGAFVGAFAIYLLDYQRLSKADPNKETMYHNFATHPNPEINNLTAFYTEALATGMLLLCVYAITDQRNRSPGTVGTPFAFALMIMALGMSFGMNTGYAMNPARDFAPRLFTYFAGYGSKVFTENGCYFLIPMFAPLIGGVLGAGAYEILVQVQHPHDPSEGRISQMDEVELTSLADFSYAPDTTIPIIDNESTAPMKHRLLVTQNTHLRECLAEFLATVLAIAFGLGGIAQSALWSGGGDTMTVSLGWGVAVMLGTFVADSVSGAQIISVITVTNAVYGRMPWWKVPGYMIAQMSGAFVGAALIYVLNAQKIRREDPNQETLYKLFITYARDGVSNYTAFYTEVLACACIMLASYAIKDRRNRWPGNRGTPFALALLVTAISCSFSTNSGLGMSPNRDFGPRLFTYIIGYHMVFTEDSYYFWIPIVAPLVGGVIGGGLYILFVEMQHPELPQKTTPERERLVESAKLMASTKDEQSFVDSGKYVLDLIERSGHQSSGKTPNLNRYPSTPHTPMLRRGGNHSAYNFASTPYTPRRIPRSTSMHSMLHQTNRSQIWLADDKTKSLPIVLKSVHIRECLAEFLGTLVLCVFGLV</sequence>
<evidence type="ECO:0000313" key="11">
    <source>
        <dbReference type="Proteomes" id="UP001165121"/>
    </source>
</evidence>
<comment type="caution">
    <text evidence="10">The sequence shown here is derived from an EMBL/GenBank/DDBJ whole genome shotgun (WGS) entry which is preliminary data.</text>
</comment>
<dbReference type="PROSITE" id="PS00221">
    <property type="entry name" value="MIP"/>
    <property type="match status" value="1"/>
</dbReference>
<evidence type="ECO:0000256" key="6">
    <source>
        <dbReference type="ARBA" id="ARBA00023136"/>
    </source>
</evidence>
<feature type="transmembrane region" description="Helical" evidence="9">
    <location>
        <begin position="492"/>
        <end position="520"/>
    </location>
</feature>
<dbReference type="PRINTS" id="PR00783">
    <property type="entry name" value="MINTRINSICP"/>
</dbReference>
<dbReference type="NCBIfam" id="TIGR00861">
    <property type="entry name" value="MIP"/>
    <property type="match status" value="1"/>
</dbReference>
<evidence type="ECO:0000256" key="2">
    <source>
        <dbReference type="ARBA" id="ARBA00006175"/>
    </source>
</evidence>
<evidence type="ECO:0000256" key="8">
    <source>
        <dbReference type="SAM" id="MobiDB-lite"/>
    </source>
</evidence>
<feature type="transmembrane region" description="Helical" evidence="9">
    <location>
        <begin position="615"/>
        <end position="633"/>
    </location>
</feature>
<evidence type="ECO:0000256" key="7">
    <source>
        <dbReference type="ARBA" id="ARBA00049405"/>
    </source>
</evidence>
<feature type="transmembrane region" description="Helical" evidence="9">
    <location>
        <begin position="291"/>
        <end position="310"/>
    </location>
</feature>
<dbReference type="OrthoDB" id="3222at2759"/>
<feature type="compositionally biased region" description="Polar residues" evidence="8">
    <location>
        <begin position="739"/>
        <end position="756"/>
    </location>
</feature>
<feature type="transmembrane region" description="Helical" evidence="9">
    <location>
        <begin position="191"/>
        <end position="210"/>
    </location>
</feature>
<reference evidence="10" key="1">
    <citation type="submission" date="2023-04" db="EMBL/GenBank/DDBJ databases">
        <title>Phytophthora fragariaefolia NBRC 109709.</title>
        <authorList>
            <person name="Ichikawa N."/>
            <person name="Sato H."/>
            <person name="Tonouchi N."/>
        </authorList>
    </citation>
    <scope>NUCLEOTIDE SEQUENCE</scope>
    <source>
        <strain evidence="10">NBRC 109709</strain>
    </source>
</reference>
<evidence type="ECO:0000256" key="1">
    <source>
        <dbReference type="ARBA" id="ARBA00004141"/>
    </source>
</evidence>
<name>A0A9W6TVW4_9STRA</name>
<dbReference type="InterPro" id="IPR000425">
    <property type="entry name" value="MIP"/>
</dbReference>
<protein>
    <submittedName>
        <fullName evidence="10">Unnamed protein product</fullName>
    </submittedName>
</protein>
<dbReference type="InterPro" id="IPR022357">
    <property type="entry name" value="MIP_CS"/>
</dbReference>
<feature type="transmembrane region" description="Helical" evidence="9">
    <location>
        <begin position="461"/>
        <end position="480"/>
    </location>
</feature>
<dbReference type="PANTHER" id="PTHR43829:SF9">
    <property type="entry name" value="AQUAPORIN-9"/>
    <property type="match status" value="1"/>
</dbReference>
<comment type="subcellular location">
    <subcellularLocation>
        <location evidence="1">Membrane</location>
        <topology evidence="1">Multi-pass membrane protein</topology>
    </subcellularLocation>
</comment>
<dbReference type="GO" id="GO:0015254">
    <property type="term" value="F:glycerol channel activity"/>
    <property type="evidence" value="ECO:0007669"/>
    <property type="project" value="TreeGrafter"/>
</dbReference>
<dbReference type="InterPro" id="IPR023271">
    <property type="entry name" value="Aquaporin-like"/>
</dbReference>
<dbReference type="SUPFAM" id="SSF81338">
    <property type="entry name" value="Aquaporin-like"/>
    <property type="match status" value="2"/>
</dbReference>
<feature type="transmembrane region" description="Helical" evidence="9">
    <location>
        <begin position="322"/>
        <end position="345"/>
    </location>
</feature>
<dbReference type="PANTHER" id="PTHR43829">
    <property type="entry name" value="AQUAPORIN OR AQUAGLYCEROPORIN RELATED"/>
    <property type="match status" value="1"/>
</dbReference>
<dbReference type="Proteomes" id="UP001165121">
    <property type="component" value="Unassembled WGS sequence"/>
</dbReference>
<evidence type="ECO:0000256" key="5">
    <source>
        <dbReference type="ARBA" id="ARBA00022989"/>
    </source>
</evidence>
<feature type="transmembrane region" description="Helical" evidence="9">
    <location>
        <begin position="665"/>
        <end position="689"/>
    </location>
</feature>
<proteinExistence type="inferred from homology"/>
<comment type="catalytic activity">
    <reaction evidence="7">
        <text>glycerol(in) = glycerol(out)</text>
        <dbReference type="Rhea" id="RHEA:29675"/>
        <dbReference type="ChEBI" id="CHEBI:17754"/>
    </reaction>
</comment>
<evidence type="ECO:0000256" key="9">
    <source>
        <dbReference type="SAM" id="Phobius"/>
    </source>
</evidence>
<dbReference type="CDD" id="cd00333">
    <property type="entry name" value="MIP"/>
    <property type="match status" value="1"/>
</dbReference>
<dbReference type="Pfam" id="PF00230">
    <property type="entry name" value="MIP"/>
    <property type="match status" value="2"/>
</dbReference>
<evidence type="ECO:0000256" key="4">
    <source>
        <dbReference type="ARBA" id="ARBA00022692"/>
    </source>
</evidence>
<accession>A0A9W6TVW4</accession>
<feature type="transmembrane region" description="Helical" evidence="9">
    <location>
        <begin position="373"/>
        <end position="395"/>
    </location>
</feature>
<gene>
    <name evidence="10" type="ORF">Pfra01_000253200</name>
</gene>
<feature type="transmembrane region" description="Helical" evidence="9">
    <location>
        <begin position="240"/>
        <end position="259"/>
    </location>
</feature>
<dbReference type="InterPro" id="IPR050363">
    <property type="entry name" value="MIP/Aquaporin"/>
</dbReference>
<evidence type="ECO:0000313" key="10">
    <source>
        <dbReference type="EMBL" id="GMF20657.1"/>
    </source>
</evidence>
<keyword evidence="3" id="KW-0813">Transport</keyword>
<keyword evidence="6 9" id="KW-0472">Membrane</keyword>
<dbReference type="AlphaFoldDB" id="A0A9W6TVW4"/>
<dbReference type="Gene3D" id="1.20.1080.10">
    <property type="entry name" value="Glycerol uptake facilitator protein"/>
    <property type="match status" value="2"/>
</dbReference>
<dbReference type="EMBL" id="BSXT01000203">
    <property type="protein sequence ID" value="GMF20657.1"/>
    <property type="molecule type" value="Genomic_DNA"/>
</dbReference>
<feature type="region of interest" description="Disordered" evidence="8">
    <location>
        <begin position="738"/>
        <end position="765"/>
    </location>
</feature>
<evidence type="ECO:0000256" key="3">
    <source>
        <dbReference type="ARBA" id="ARBA00022448"/>
    </source>
</evidence>
<dbReference type="GO" id="GO:0005886">
    <property type="term" value="C:plasma membrane"/>
    <property type="evidence" value="ECO:0007669"/>
    <property type="project" value="TreeGrafter"/>
</dbReference>
<keyword evidence="11" id="KW-1185">Reference proteome</keyword>
<keyword evidence="5 9" id="KW-1133">Transmembrane helix</keyword>
<feature type="transmembrane region" description="Helical" evidence="9">
    <location>
        <begin position="532"/>
        <end position="553"/>
    </location>
</feature>
<comment type="similarity">
    <text evidence="2">Belongs to the MIP/aquaporin (TC 1.A.8) family.</text>
</comment>
<dbReference type="FunFam" id="1.20.1080.10:FF:000005">
    <property type="entry name" value="Aquaporin 3"/>
    <property type="match status" value="2"/>
</dbReference>
<dbReference type="GO" id="GO:0015250">
    <property type="term" value="F:water channel activity"/>
    <property type="evidence" value="ECO:0007669"/>
    <property type="project" value="TreeGrafter"/>
</dbReference>